<dbReference type="InterPro" id="IPR003439">
    <property type="entry name" value="ABC_transporter-like_ATP-bd"/>
</dbReference>
<dbReference type="InterPro" id="IPR051782">
    <property type="entry name" value="ABC_Transporter_VariousFunc"/>
</dbReference>
<dbReference type="AlphaFoldDB" id="A0A0G3GT30"/>
<evidence type="ECO:0000256" key="2">
    <source>
        <dbReference type="ARBA" id="ARBA00022741"/>
    </source>
</evidence>
<dbReference type="STRING" id="1050174.CEPID_12570"/>
<keyword evidence="3" id="KW-0067">ATP-binding</keyword>
<dbReference type="Gene3D" id="3.40.50.300">
    <property type="entry name" value="P-loop containing nucleotide triphosphate hydrolases"/>
    <property type="match status" value="1"/>
</dbReference>
<dbReference type="InterPro" id="IPR027417">
    <property type="entry name" value="P-loop_NTPase"/>
</dbReference>
<dbReference type="KEGG" id="cei:CEPID_12570"/>
<dbReference type="PATRIC" id="fig|1050174.4.peg.2538"/>
<dbReference type="PANTHER" id="PTHR42939">
    <property type="entry name" value="ABC TRANSPORTER ATP-BINDING PROTEIN ALBC-RELATED"/>
    <property type="match status" value="1"/>
</dbReference>
<dbReference type="Proteomes" id="UP000035368">
    <property type="component" value="Chromosome"/>
</dbReference>
<sequence length="162" mass="18400">MKYPIELADVSLSFAQFRALDQLNLRVAEGEIHGFLGPKGAGKSTTIRALLGLLHPTGTVRVLGQDPRSNPEVLRHVGYVPGDVTLWPQLTGRETLTALAKLRVREVDAQREQELIDAFQLDPYKKCRDYSTGNRRKVLLVSAFLRRRNCLFWTNPPRVWIH</sequence>
<reference evidence="5 6" key="1">
    <citation type="submission" date="2015-05" db="EMBL/GenBank/DDBJ databases">
        <title>Complete genome sequence of Corynebacterium epidermidicanis DSM 45586, isolated from the skin of a dog suffering from pruritus.</title>
        <authorList>
            <person name="Ruckert C."/>
            <person name="Albersmeier A."/>
            <person name="Winkler A."/>
            <person name="Tauch A."/>
        </authorList>
    </citation>
    <scope>NUCLEOTIDE SEQUENCE [LARGE SCALE GENOMIC DNA]</scope>
    <source>
        <strain evidence="5 6">DSM 45586</strain>
    </source>
</reference>
<dbReference type="GO" id="GO:0005524">
    <property type="term" value="F:ATP binding"/>
    <property type="evidence" value="ECO:0007669"/>
    <property type="project" value="UniProtKB-KW"/>
</dbReference>
<dbReference type="SUPFAM" id="SSF52540">
    <property type="entry name" value="P-loop containing nucleoside triphosphate hydrolases"/>
    <property type="match status" value="1"/>
</dbReference>
<dbReference type="PANTHER" id="PTHR42939:SF1">
    <property type="entry name" value="ABC TRANSPORTER ATP-BINDING PROTEIN ALBC-RELATED"/>
    <property type="match status" value="1"/>
</dbReference>
<organism evidence="5 6">
    <name type="scientific">Corynebacterium epidermidicanis</name>
    <dbReference type="NCBI Taxonomy" id="1050174"/>
    <lineage>
        <taxon>Bacteria</taxon>
        <taxon>Bacillati</taxon>
        <taxon>Actinomycetota</taxon>
        <taxon>Actinomycetes</taxon>
        <taxon>Mycobacteriales</taxon>
        <taxon>Corynebacteriaceae</taxon>
        <taxon>Corynebacterium</taxon>
    </lineage>
</organism>
<evidence type="ECO:0000313" key="6">
    <source>
        <dbReference type="Proteomes" id="UP000035368"/>
    </source>
</evidence>
<dbReference type="Pfam" id="PF00005">
    <property type="entry name" value="ABC_tran"/>
    <property type="match status" value="1"/>
</dbReference>
<keyword evidence="6" id="KW-1185">Reference proteome</keyword>
<accession>A0A0G3GT30</accession>
<evidence type="ECO:0000313" key="5">
    <source>
        <dbReference type="EMBL" id="AKK04336.1"/>
    </source>
</evidence>
<evidence type="ECO:0000256" key="3">
    <source>
        <dbReference type="ARBA" id="ARBA00022840"/>
    </source>
</evidence>
<dbReference type="EMBL" id="CP011541">
    <property type="protein sequence ID" value="AKK04336.1"/>
    <property type="molecule type" value="Genomic_DNA"/>
</dbReference>
<dbReference type="RefSeq" id="WP_236684253.1">
    <property type="nucleotide sequence ID" value="NZ_CP011541.1"/>
</dbReference>
<proteinExistence type="predicted"/>
<protein>
    <submittedName>
        <fullName evidence="5">ABC transporter</fullName>
    </submittedName>
</protein>
<keyword evidence="2" id="KW-0547">Nucleotide-binding</keyword>
<gene>
    <name evidence="5" type="ORF">CEPID_12570</name>
</gene>
<evidence type="ECO:0000259" key="4">
    <source>
        <dbReference type="Pfam" id="PF00005"/>
    </source>
</evidence>
<evidence type="ECO:0000256" key="1">
    <source>
        <dbReference type="ARBA" id="ARBA00022448"/>
    </source>
</evidence>
<name>A0A0G3GT30_9CORY</name>
<keyword evidence="1" id="KW-0813">Transport</keyword>
<dbReference type="GO" id="GO:0016887">
    <property type="term" value="F:ATP hydrolysis activity"/>
    <property type="evidence" value="ECO:0007669"/>
    <property type="project" value="InterPro"/>
</dbReference>
<feature type="domain" description="ABC transporter" evidence="4">
    <location>
        <begin position="20"/>
        <end position="153"/>
    </location>
</feature>